<dbReference type="Gene3D" id="1.10.630.10">
    <property type="entry name" value="Cytochrome P450"/>
    <property type="match status" value="1"/>
</dbReference>
<dbReference type="PRINTS" id="PR00385">
    <property type="entry name" value="P450"/>
</dbReference>
<comment type="cofactor">
    <cofactor evidence="1 6">
        <name>heme</name>
        <dbReference type="ChEBI" id="CHEBI:30413"/>
    </cofactor>
</comment>
<evidence type="ECO:0000256" key="5">
    <source>
        <dbReference type="ARBA" id="ARBA00023004"/>
    </source>
</evidence>
<gene>
    <name evidence="9" type="ORF">EDB81DRAFT_903320</name>
</gene>
<dbReference type="EMBL" id="JAGMUV010000014">
    <property type="protein sequence ID" value="KAH7134399.1"/>
    <property type="molecule type" value="Genomic_DNA"/>
</dbReference>
<evidence type="ECO:0000256" key="4">
    <source>
        <dbReference type="ARBA" id="ARBA00022723"/>
    </source>
</evidence>
<dbReference type="PROSITE" id="PS00086">
    <property type="entry name" value="CYTOCHROME_P450"/>
    <property type="match status" value="1"/>
</dbReference>
<feature type="transmembrane region" description="Helical" evidence="8">
    <location>
        <begin position="12"/>
        <end position="34"/>
    </location>
</feature>
<evidence type="ECO:0000313" key="9">
    <source>
        <dbReference type="EMBL" id="KAH7134399.1"/>
    </source>
</evidence>
<keyword evidence="8" id="KW-0472">Membrane</keyword>
<evidence type="ECO:0000256" key="1">
    <source>
        <dbReference type="ARBA" id="ARBA00001971"/>
    </source>
</evidence>
<dbReference type="AlphaFoldDB" id="A0A9P9EC22"/>
<keyword evidence="7" id="KW-0503">Monooxygenase</keyword>
<dbReference type="InterPro" id="IPR050121">
    <property type="entry name" value="Cytochrome_P450_monoxygenase"/>
</dbReference>
<organism evidence="9 10">
    <name type="scientific">Dactylonectria macrodidyma</name>
    <dbReference type="NCBI Taxonomy" id="307937"/>
    <lineage>
        <taxon>Eukaryota</taxon>
        <taxon>Fungi</taxon>
        <taxon>Dikarya</taxon>
        <taxon>Ascomycota</taxon>
        <taxon>Pezizomycotina</taxon>
        <taxon>Sordariomycetes</taxon>
        <taxon>Hypocreomycetidae</taxon>
        <taxon>Hypocreales</taxon>
        <taxon>Nectriaceae</taxon>
        <taxon>Dactylonectria</taxon>
    </lineage>
</organism>
<sequence>MDITNLTEFASLWRVMLLAPLLLGGLFVLTRIAYNIFLHPLRHHPGPKLWAATRLPWCWNQYRGRLNHRLVQLHAEYGSTLRVAPDEISYNSETAWRTIYGHRAIEMKKDPIFSLVTPTGVPNIMTADRMTHSRHRRLLSHAFSEKALREQEGELVKYCAKLLAQLEVEAAKGPVDLAEWYHLTTFDLIGSLAFGEDFSCVDTGKAHPFVASIKSVSRELIMSQMSKYYGINALRNWFLKGSTTSRVANAHRAREMVESRIARGPTSSRRDFWHYVLAADDTKSGDKDRSLSLDEMVVNAFSIAIAGSDGTATALTATTFLLLTHQHVYQQLRDSIRTAFELEEDIISTALAGDRIPLLDAVINEAMRLYPPVAVTLPRVIPPWGATIDGLFVPAGTTVGANHLSTYYSPANFHRADEFVPERWLEDEQQTSDVRASFQPFSTGPRSCLGKNLAKAEMRLILARILWRFDLELESECVDWIKGQRIYGFWVKPPLMCKLSARPVGSEA</sequence>
<name>A0A9P9EC22_9HYPO</name>
<keyword evidence="3 6" id="KW-0349">Heme</keyword>
<accession>A0A9P9EC22</accession>
<feature type="binding site" description="axial binding residue" evidence="6">
    <location>
        <position position="448"/>
    </location>
    <ligand>
        <name>heme</name>
        <dbReference type="ChEBI" id="CHEBI:30413"/>
    </ligand>
    <ligandPart>
        <name>Fe</name>
        <dbReference type="ChEBI" id="CHEBI:18248"/>
    </ligandPart>
</feature>
<proteinExistence type="inferred from homology"/>
<keyword evidence="8" id="KW-1133">Transmembrane helix</keyword>
<evidence type="ECO:0000256" key="3">
    <source>
        <dbReference type="ARBA" id="ARBA00022617"/>
    </source>
</evidence>
<evidence type="ECO:0000313" key="10">
    <source>
        <dbReference type="Proteomes" id="UP000738349"/>
    </source>
</evidence>
<evidence type="ECO:0000256" key="2">
    <source>
        <dbReference type="ARBA" id="ARBA00010617"/>
    </source>
</evidence>
<dbReference type="PRINTS" id="PR00463">
    <property type="entry name" value="EP450I"/>
</dbReference>
<dbReference type="GO" id="GO:0020037">
    <property type="term" value="F:heme binding"/>
    <property type="evidence" value="ECO:0007669"/>
    <property type="project" value="InterPro"/>
</dbReference>
<dbReference type="GO" id="GO:0016705">
    <property type="term" value="F:oxidoreductase activity, acting on paired donors, with incorporation or reduction of molecular oxygen"/>
    <property type="evidence" value="ECO:0007669"/>
    <property type="project" value="InterPro"/>
</dbReference>
<dbReference type="Pfam" id="PF00067">
    <property type="entry name" value="p450"/>
    <property type="match status" value="1"/>
</dbReference>
<reference evidence="9" key="1">
    <citation type="journal article" date="2021" name="Nat. Commun.">
        <title>Genetic determinants of endophytism in the Arabidopsis root mycobiome.</title>
        <authorList>
            <person name="Mesny F."/>
            <person name="Miyauchi S."/>
            <person name="Thiergart T."/>
            <person name="Pickel B."/>
            <person name="Atanasova L."/>
            <person name="Karlsson M."/>
            <person name="Huettel B."/>
            <person name="Barry K.W."/>
            <person name="Haridas S."/>
            <person name="Chen C."/>
            <person name="Bauer D."/>
            <person name="Andreopoulos W."/>
            <person name="Pangilinan J."/>
            <person name="LaButti K."/>
            <person name="Riley R."/>
            <person name="Lipzen A."/>
            <person name="Clum A."/>
            <person name="Drula E."/>
            <person name="Henrissat B."/>
            <person name="Kohler A."/>
            <person name="Grigoriev I.V."/>
            <person name="Martin F.M."/>
            <person name="Hacquard S."/>
        </authorList>
    </citation>
    <scope>NUCLEOTIDE SEQUENCE</scope>
    <source>
        <strain evidence="9">MPI-CAGE-AT-0147</strain>
    </source>
</reference>
<comment type="similarity">
    <text evidence="2 7">Belongs to the cytochrome P450 family.</text>
</comment>
<dbReference type="CDD" id="cd11058">
    <property type="entry name" value="CYP60B-like"/>
    <property type="match status" value="1"/>
</dbReference>
<dbReference type="InterPro" id="IPR017972">
    <property type="entry name" value="Cyt_P450_CS"/>
</dbReference>
<keyword evidence="5 6" id="KW-0408">Iron</keyword>
<dbReference type="InterPro" id="IPR036396">
    <property type="entry name" value="Cyt_P450_sf"/>
</dbReference>
<dbReference type="PANTHER" id="PTHR24305:SF210">
    <property type="entry name" value="CYTOCHROME P450 MONOOXYGENASE ASQL-RELATED"/>
    <property type="match status" value="1"/>
</dbReference>
<dbReference type="InterPro" id="IPR002401">
    <property type="entry name" value="Cyt_P450_E_grp-I"/>
</dbReference>
<comment type="caution">
    <text evidence="9">The sequence shown here is derived from an EMBL/GenBank/DDBJ whole genome shotgun (WGS) entry which is preliminary data.</text>
</comment>
<keyword evidence="4 6" id="KW-0479">Metal-binding</keyword>
<keyword evidence="7" id="KW-0560">Oxidoreductase</keyword>
<protein>
    <submittedName>
        <fullName evidence="9">Cytochrome P450</fullName>
    </submittedName>
</protein>
<dbReference type="OrthoDB" id="1470350at2759"/>
<evidence type="ECO:0000256" key="7">
    <source>
        <dbReference type="RuleBase" id="RU000461"/>
    </source>
</evidence>
<dbReference type="Proteomes" id="UP000738349">
    <property type="component" value="Unassembled WGS sequence"/>
</dbReference>
<evidence type="ECO:0000256" key="6">
    <source>
        <dbReference type="PIRSR" id="PIRSR602401-1"/>
    </source>
</evidence>
<keyword evidence="8" id="KW-0812">Transmembrane</keyword>
<evidence type="ECO:0000256" key="8">
    <source>
        <dbReference type="SAM" id="Phobius"/>
    </source>
</evidence>
<dbReference type="GO" id="GO:0004497">
    <property type="term" value="F:monooxygenase activity"/>
    <property type="evidence" value="ECO:0007669"/>
    <property type="project" value="UniProtKB-KW"/>
</dbReference>
<dbReference type="GO" id="GO:0005506">
    <property type="term" value="F:iron ion binding"/>
    <property type="evidence" value="ECO:0007669"/>
    <property type="project" value="InterPro"/>
</dbReference>
<dbReference type="InterPro" id="IPR001128">
    <property type="entry name" value="Cyt_P450"/>
</dbReference>
<keyword evidence="10" id="KW-1185">Reference proteome</keyword>
<dbReference type="SUPFAM" id="SSF48264">
    <property type="entry name" value="Cytochrome P450"/>
    <property type="match status" value="1"/>
</dbReference>
<dbReference type="PANTHER" id="PTHR24305">
    <property type="entry name" value="CYTOCHROME P450"/>
    <property type="match status" value="1"/>
</dbReference>